<gene>
    <name evidence="1" type="ORF">KJF94_15130</name>
</gene>
<organism evidence="1 2">
    <name type="scientific">Pseudomonas hormoni</name>
    <dbReference type="NCBI Taxonomy" id="3093767"/>
    <lineage>
        <taxon>Bacteria</taxon>
        <taxon>Pseudomonadati</taxon>
        <taxon>Pseudomonadota</taxon>
        <taxon>Gammaproteobacteria</taxon>
        <taxon>Pseudomonadales</taxon>
        <taxon>Pseudomonadaceae</taxon>
        <taxon>Pseudomonas</taxon>
    </lineage>
</organism>
<accession>A0ABX8ENM9</accession>
<dbReference type="SUPFAM" id="SSF74653">
    <property type="entry name" value="TolA/TonB C-terminal domain"/>
    <property type="match status" value="1"/>
</dbReference>
<keyword evidence="2" id="KW-1185">Reference proteome</keyword>
<evidence type="ECO:0000313" key="2">
    <source>
        <dbReference type="Proteomes" id="UP000681155"/>
    </source>
</evidence>
<dbReference type="Pfam" id="PF08238">
    <property type="entry name" value="Sel1"/>
    <property type="match status" value="2"/>
</dbReference>
<protein>
    <submittedName>
        <fullName evidence="1">SEL1-like repeat protein</fullName>
    </submittedName>
</protein>
<proteinExistence type="predicted"/>
<name>A0ABX8ENM9_9PSED</name>
<dbReference type="Gene3D" id="1.25.40.10">
    <property type="entry name" value="Tetratricopeptide repeat domain"/>
    <property type="match status" value="1"/>
</dbReference>
<dbReference type="RefSeq" id="WP_214377148.1">
    <property type="nucleotide sequence ID" value="NZ_CP075566.1"/>
</dbReference>
<dbReference type="InterPro" id="IPR006597">
    <property type="entry name" value="Sel1-like"/>
</dbReference>
<sequence>MKKAVVLLMLTTLVTGCQLTGPRNDQEDHWASIRCWAFRDQSPLTKEHLEYIRDRSENGDALCKTILGDMHERGIGMPKDVAKAKAIYQAAADVDKKAYFHLGRMAEEGIGEPVDYVKARQLYERASAKTALAKLMEEGKGGPQDLDGALALYLNSIELYGDDAWVGVRRLRATGLTLNAEQEKQYSEMWAKGLRNTLNSKIGFTRRDLLKEIKPGSLVKPIKPAKLQLEFPIDSDVPEVSLLESSGDPAIDQAVLKVMSTYRFLDAPIQPGDQKSWKVVFNYSLRDT</sequence>
<dbReference type="SUPFAM" id="SSF81901">
    <property type="entry name" value="HCP-like"/>
    <property type="match status" value="1"/>
</dbReference>
<dbReference type="InterPro" id="IPR011990">
    <property type="entry name" value="TPR-like_helical_dom_sf"/>
</dbReference>
<reference evidence="1 2" key="1">
    <citation type="submission" date="2021-05" db="EMBL/GenBank/DDBJ databases">
        <title>Complete genome of the cytokinin-producing biocontrol strain Pseudomonas fluorescens G20-18.</title>
        <authorList>
            <person name="Nielsen T.K."/>
            <person name="Mekureyaw M.F."/>
            <person name="Hansen L.H."/>
            <person name="Nicolaisen M.H."/>
            <person name="Roitsch T.G."/>
            <person name="Hennessy R.C."/>
        </authorList>
    </citation>
    <scope>NUCLEOTIDE SEQUENCE [LARGE SCALE GENOMIC DNA]</scope>
    <source>
        <strain evidence="1 2">G20-18</strain>
    </source>
</reference>
<dbReference type="EMBL" id="CP075566">
    <property type="protein sequence ID" value="QVW21251.1"/>
    <property type="molecule type" value="Genomic_DNA"/>
</dbReference>
<dbReference type="SMART" id="SM00671">
    <property type="entry name" value="SEL1"/>
    <property type="match status" value="3"/>
</dbReference>
<dbReference type="PANTHER" id="PTHR11102">
    <property type="entry name" value="SEL-1-LIKE PROTEIN"/>
    <property type="match status" value="1"/>
</dbReference>
<dbReference type="Proteomes" id="UP000681155">
    <property type="component" value="Chromosome"/>
</dbReference>
<dbReference type="PROSITE" id="PS51257">
    <property type="entry name" value="PROKAR_LIPOPROTEIN"/>
    <property type="match status" value="1"/>
</dbReference>
<evidence type="ECO:0000313" key="1">
    <source>
        <dbReference type="EMBL" id="QVW21251.1"/>
    </source>
</evidence>
<dbReference type="PANTHER" id="PTHR11102:SF160">
    <property type="entry name" value="ERAD-ASSOCIATED E3 UBIQUITIN-PROTEIN LIGASE COMPONENT HRD3"/>
    <property type="match status" value="1"/>
</dbReference>
<dbReference type="InterPro" id="IPR050767">
    <property type="entry name" value="Sel1_AlgK"/>
</dbReference>